<keyword evidence="7 16" id="KW-0812">Transmembrane</keyword>
<keyword evidence="21" id="KW-1185">Reference proteome</keyword>
<dbReference type="GO" id="GO:0015990">
    <property type="term" value="P:electron transport coupled proton transport"/>
    <property type="evidence" value="ECO:0007669"/>
    <property type="project" value="InterPro"/>
</dbReference>
<dbReference type="EMBL" id="CP130613">
    <property type="protein sequence ID" value="WKW13965.1"/>
    <property type="molecule type" value="Genomic_DNA"/>
</dbReference>
<evidence type="ECO:0000313" key="21">
    <source>
        <dbReference type="Proteomes" id="UP001229955"/>
    </source>
</evidence>
<evidence type="ECO:0000256" key="2">
    <source>
        <dbReference type="ARBA" id="ARBA00004673"/>
    </source>
</evidence>
<dbReference type="FunFam" id="1.20.210.10:FF:000006">
    <property type="entry name" value="Cytochrome c oxidase subunit 1"/>
    <property type="match status" value="1"/>
</dbReference>
<evidence type="ECO:0000256" key="13">
    <source>
        <dbReference type="ARBA" id="ARBA00023008"/>
    </source>
</evidence>
<keyword evidence="14 17" id="KW-0472">Membrane</keyword>
<dbReference type="Pfam" id="PF00115">
    <property type="entry name" value="COX1"/>
    <property type="match status" value="1"/>
</dbReference>
<comment type="catalytic activity">
    <reaction evidence="15 17">
        <text>4 Fe(II)-[cytochrome c] + O2 + 8 H(+)(in) = 4 Fe(III)-[cytochrome c] + 2 H2O + 4 H(+)(out)</text>
        <dbReference type="Rhea" id="RHEA:11436"/>
        <dbReference type="Rhea" id="RHEA-COMP:10350"/>
        <dbReference type="Rhea" id="RHEA-COMP:14399"/>
        <dbReference type="ChEBI" id="CHEBI:15377"/>
        <dbReference type="ChEBI" id="CHEBI:15378"/>
        <dbReference type="ChEBI" id="CHEBI:15379"/>
        <dbReference type="ChEBI" id="CHEBI:29033"/>
        <dbReference type="ChEBI" id="CHEBI:29034"/>
        <dbReference type="EC" id="7.1.1.9"/>
    </reaction>
</comment>
<dbReference type="KEGG" id="pspc:Strain318_000289"/>
<comment type="subcellular location">
    <subcellularLocation>
        <location evidence="1 17">Cell membrane</location>
        <topology evidence="1 17">Multi-pass membrane protein</topology>
    </subcellularLocation>
</comment>
<evidence type="ECO:0000256" key="8">
    <source>
        <dbReference type="ARBA" id="ARBA00022723"/>
    </source>
</evidence>
<dbReference type="CDD" id="cd01662">
    <property type="entry name" value="Ubiquinol_Oxidase_I"/>
    <property type="match status" value="1"/>
</dbReference>
<feature type="transmembrane region" description="Helical" evidence="17">
    <location>
        <begin position="204"/>
        <end position="228"/>
    </location>
</feature>
<evidence type="ECO:0000259" key="18">
    <source>
        <dbReference type="PROSITE" id="PS50855"/>
    </source>
</evidence>
<dbReference type="InterPro" id="IPR014241">
    <property type="entry name" value="Cyt_c_oxidase_su1_bac"/>
</dbReference>
<comment type="function">
    <text evidence="17">Cytochrome c oxidase is the component of the respiratory chain that catalyzes the reduction of oxygen to water. Subunits 1-3 form the functional core of the enzyme complex. CO I is the catalytic subunit of the enzyme. Electrons originating in cytochrome c are transferred via the copper A center of subunit 2 and heme A of subunit 1 to the bimetallic center formed by heme A3 and copper B.</text>
</comment>
<evidence type="ECO:0000313" key="19">
    <source>
        <dbReference type="EMBL" id="WKW11055.1"/>
    </source>
</evidence>
<feature type="transmembrane region" description="Helical" evidence="17">
    <location>
        <begin position="76"/>
        <end position="100"/>
    </location>
</feature>
<feature type="transmembrane region" description="Helical" evidence="17">
    <location>
        <begin position="394"/>
        <end position="414"/>
    </location>
</feature>
<feature type="transmembrane region" description="Helical" evidence="17">
    <location>
        <begin position="590"/>
        <end position="606"/>
    </location>
</feature>
<dbReference type="SUPFAM" id="SSF81442">
    <property type="entry name" value="Cytochrome c oxidase subunit I-like"/>
    <property type="match status" value="1"/>
</dbReference>
<dbReference type="PROSITE" id="PS00077">
    <property type="entry name" value="COX1_CUB"/>
    <property type="match status" value="1"/>
</dbReference>
<evidence type="ECO:0000256" key="10">
    <source>
        <dbReference type="ARBA" id="ARBA00022982"/>
    </source>
</evidence>
<keyword evidence="12 17" id="KW-0408">Iron</keyword>
<evidence type="ECO:0000256" key="12">
    <source>
        <dbReference type="ARBA" id="ARBA00023004"/>
    </source>
</evidence>
<dbReference type="PROSITE" id="PS50855">
    <property type="entry name" value="COX1"/>
    <property type="match status" value="1"/>
</dbReference>
<keyword evidence="4 17" id="KW-1003">Cell membrane</keyword>
<dbReference type="InterPro" id="IPR000883">
    <property type="entry name" value="Cyt_C_Oxase_1"/>
</dbReference>
<dbReference type="PANTHER" id="PTHR10422:SF18">
    <property type="entry name" value="CYTOCHROME C OXIDASE SUBUNIT 1"/>
    <property type="match status" value="1"/>
</dbReference>
<evidence type="ECO:0000256" key="16">
    <source>
        <dbReference type="RuleBase" id="RU000370"/>
    </source>
</evidence>
<evidence type="ECO:0000256" key="17">
    <source>
        <dbReference type="RuleBase" id="RU363061"/>
    </source>
</evidence>
<keyword evidence="6 16" id="KW-0679">Respiratory chain</keyword>
<dbReference type="RefSeq" id="WP_367886760.1">
    <property type="nucleotide sequence ID" value="NZ_CP130612.1"/>
</dbReference>
<evidence type="ECO:0000256" key="6">
    <source>
        <dbReference type="ARBA" id="ARBA00022660"/>
    </source>
</evidence>
<gene>
    <name evidence="20" type="primary">ctaD</name>
    <name evidence="19" type="ORF">Strain138_000289</name>
    <name evidence="20" type="ORF">Strain318_000289</name>
</gene>
<dbReference type="NCBIfam" id="TIGR02891">
    <property type="entry name" value="CtaD_CoxA"/>
    <property type="match status" value="1"/>
</dbReference>
<evidence type="ECO:0000256" key="9">
    <source>
        <dbReference type="ARBA" id="ARBA00022967"/>
    </source>
</evidence>
<protein>
    <recommendedName>
        <fullName evidence="17">Cytochrome c oxidase subunit 1</fullName>
        <ecNumber evidence="17">7.1.1.9</ecNumber>
    </recommendedName>
</protein>
<dbReference type="GO" id="GO:0020037">
    <property type="term" value="F:heme binding"/>
    <property type="evidence" value="ECO:0007669"/>
    <property type="project" value="InterPro"/>
</dbReference>
<keyword evidence="8 17" id="KW-0479">Metal-binding</keyword>
<evidence type="ECO:0000256" key="11">
    <source>
        <dbReference type="ARBA" id="ARBA00022989"/>
    </source>
</evidence>
<dbReference type="GO" id="GO:0005886">
    <property type="term" value="C:plasma membrane"/>
    <property type="evidence" value="ECO:0007669"/>
    <property type="project" value="UniProtKB-SubCell"/>
</dbReference>
<dbReference type="EMBL" id="CP130612">
    <property type="protein sequence ID" value="WKW11055.1"/>
    <property type="molecule type" value="Genomic_DNA"/>
</dbReference>
<feature type="transmembrane region" description="Helical" evidence="17">
    <location>
        <begin position="426"/>
        <end position="448"/>
    </location>
</feature>
<evidence type="ECO:0000256" key="15">
    <source>
        <dbReference type="ARBA" id="ARBA00047816"/>
    </source>
</evidence>
<keyword evidence="13 17" id="KW-0186">Copper</keyword>
<feature type="transmembrane region" description="Helical" evidence="17">
    <location>
        <begin position="612"/>
        <end position="633"/>
    </location>
</feature>
<feature type="transmembrane region" description="Helical" evidence="17">
    <location>
        <begin position="163"/>
        <end position="183"/>
    </location>
</feature>
<keyword evidence="9" id="KW-1278">Translocase</keyword>
<proteinExistence type="inferred from homology"/>
<dbReference type="AlphaFoldDB" id="A0AA49Q7D4"/>
<dbReference type="PRINTS" id="PR01165">
    <property type="entry name" value="CYCOXIDASEI"/>
</dbReference>
<organism evidence="20 21">
    <name type="scientific">Pseudogemmatithrix spongiicola</name>
    <dbReference type="NCBI Taxonomy" id="3062599"/>
    <lineage>
        <taxon>Bacteria</taxon>
        <taxon>Pseudomonadati</taxon>
        <taxon>Gemmatimonadota</taxon>
        <taxon>Gemmatimonadia</taxon>
        <taxon>Gemmatimonadales</taxon>
        <taxon>Gemmatimonadaceae</taxon>
        <taxon>Pseudogemmatithrix</taxon>
    </lineage>
</organism>
<dbReference type="GO" id="GO:0046872">
    <property type="term" value="F:metal ion binding"/>
    <property type="evidence" value="ECO:0007669"/>
    <property type="project" value="UniProtKB-KW"/>
</dbReference>
<feature type="transmembrane region" description="Helical" evidence="17">
    <location>
        <begin position="37"/>
        <end position="56"/>
    </location>
</feature>
<reference evidence="20" key="1">
    <citation type="submission" date="2023-07" db="EMBL/GenBank/DDBJ databases">
        <authorList>
            <person name="Haufschild T."/>
            <person name="Kallscheuer N."/>
            <person name="Hammer J."/>
            <person name="Kohn T."/>
            <person name="Kabuu M."/>
            <person name="Jogler M."/>
            <person name="Wohfarth N."/>
            <person name="Heuer A."/>
            <person name="Rohde M."/>
            <person name="van Teeseling M.C.F."/>
            <person name="Jogler C."/>
        </authorList>
    </citation>
    <scope>NUCLEOTIDE SEQUENCE</scope>
    <source>
        <strain evidence="19">Strain 138</strain>
        <strain evidence="20">Strain 318</strain>
    </source>
</reference>
<feature type="transmembrane region" description="Helical" evidence="17">
    <location>
        <begin position="284"/>
        <end position="308"/>
    </location>
</feature>
<name>A0AA49Q7D4_9BACT</name>
<dbReference type="InterPro" id="IPR023616">
    <property type="entry name" value="Cyt_c_oxase-like_su1_dom"/>
</dbReference>
<comment type="similarity">
    <text evidence="16">Belongs to the heme-copper respiratory oxidase family.</text>
</comment>
<feature type="transmembrane region" description="Helical" evidence="17">
    <location>
        <begin position="468"/>
        <end position="492"/>
    </location>
</feature>
<dbReference type="EC" id="7.1.1.9" evidence="17"/>
<dbReference type="InterPro" id="IPR036927">
    <property type="entry name" value="Cyt_c_oxase-like_su1_sf"/>
</dbReference>
<feature type="transmembrane region" description="Helical" evidence="17">
    <location>
        <begin position="120"/>
        <end position="139"/>
    </location>
</feature>
<feature type="domain" description="Cytochrome oxidase subunit I profile" evidence="18">
    <location>
        <begin position="19"/>
        <end position="531"/>
    </location>
</feature>
<keyword evidence="11 17" id="KW-1133">Transmembrane helix</keyword>
<evidence type="ECO:0000256" key="14">
    <source>
        <dbReference type="ARBA" id="ARBA00023136"/>
    </source>
</evidence>
<dbReference type="GO" id="GO:0022904">
    <property type="term" value="P:respiratory electron transport chain"/>
    <property type="evidence" value="ECO:0007669"/>
    <property type="project" value="TreeGrafter"/>
</dbReference>
<dbReference type="InterPro" id="IPR023615">
    <property type="entry name" value="Cyt_c_Oxase_su1_BS"/>
</dbReference>
<dbReference type="GO" id="GO:0009060">
    <property type="term" value="P:aerobic respiration"/>
    <property type="evidence" value="ECO:0007669"/>
    <property type="project" value="InterPro"/>
</dbReference>
<comment type="pathway">
    <text evidence="2 17">Energy metabolism; oxidative phosphorylation.</text>
</comment>
<evidence type="ECO:0000256" key="5">
    <source>
        <dbReference type="ARBA" id="ARBA00022617"/>
    </source>
</evidence>
<keyword evidence="5 16" id="KW-0349">Heme</keyword>
<dbReference type="GO" id="GO:0004129">
    <property type="term" value="F:cytochrome-c oxidase activity"/>
    <property type="evidence" value="ECO:0007669"/>
    <property type="project" value="UniProtKB-EC"/>
</dbReference>
<dbReference type="Proteomes" id="UP001229955">
    <property type="component" value="Chromosome"/>
</dbReference>
<evidence type="ECO:0000313" key="20">
    <source>
        <dbReference type="EMBL" id="WKW13965.1"/>
    </source>
</evidence>
<feature type="transmembrane region" description="Helical" evidence="17">
    <location>
        <begin position="248"/>
        <end position="272"/>
    </location>
</feature>
<feature type="transmembrane region" description="Helical" evidence="17">
    <location>
        <begin position="353"/>
        <end position="374"/>
    </location>
</feature>
<dbReference type="PANTHER" id="PTHR10422">
    <property type="entry name" value="CYTOCHROME C OXIDASE SUBUNIT 1"/>
    <property type="match status" value="1"/>
</dbReference>
<accession>A0AA49Q4A4</accession>
<evidence type="ECO:0000256" key="1">
    <source>
        <dbReference type="ARBA" id="ARBA00004651"/>
    </source>
</evidence>
<keyword evidence="10 16" id="KW-0249">Electron transport</keyword>
<accession>A0AA49Q7D4</accession>
<evidence type="ECO:0000256" key="7">
    <source>
        <dbReference type="ARBA" id="ARBA00022692"/>
    </source>
</evidence>
<evidence type="ECO:0000256" key="3">
    <source>
        <dbReference type="ARBA" id="ARBA00022448"/>
    </source>
</evidence>
<evidence type="ECO:0000256" key="4">
    <source>
        <dbReference type="ARBA" id="ARBA00022475"/>
    </source>
</evidence>
<keyword evidence="3 16" id="KW-0813">Transport</keyword>
<sequence>MASIAAPTHAGSVSTPAEQTGIWSWITTVDHKRIGTLYLWTALIFFLIGGFEAVLIRTQLMRPNMGFVSAETYNQLFTMHGTTMVFLAVMPLSAAFFNYLIPLQIGARDVAFPRLNAFSYWVYLLGGIFITMPILFKVAPDGGWFGYAPLTTNRFSSGPNIDFWVLGLQILGVSSLAAAFNFITTIINMRAPGMSLMRMPMFTWMSFVVQFLIILAFPPITVALFFLLMDRFFGTNFYAIAAGADPLLWQHLFWVFGHPEVYILILPAFGLVSEVLPTFSKKPLFGYNVMVYSGIMIGFLGFGVWAHHMFAVGMGAVADSIFSLMTMLIAIPTGVKIFNWIATMWAGEIRFTVPMKFAIALIAMFTIGGISGVMHSSPPSDLQQTDTYFVVAHFHYVLFGGSIMGIFAGIYFYYPKMTGRHLDETLGNWHFWLNFIGMNLTFFPMHFSGLTGMSRRIYTYDAGQGWDLWNLLATYGTYLLVVATSVFVWNFVRSRTRGAIAGNDPWGAATLEWSIPSPPPEYNFAQLPEVTSRYPLWDLKAPEKTAGIEHSHADAMTITDAHAVPVHEETERHTAKELGIPMPLPTAKPLFVAFMMVVMFSGLLFLRNDMFAVAMTLTIGGGAAMAVGLYLWLTSPLE</sequence>
<dbReference type="Gene3D" id="1.20.210.10">
    <property type="entry name" value="Cytochrome c oxidase-like, subunit I domain"/>
    <property type="match status" value="1"/>
</dbReference>
<feature type="transmembrane region" description="Helical" evidence="17">
    <location>
        <begin position="320"/>
        <end position="341"/>
    </location>
</feature>